<feature type="compositionally biased region" description="Low complexity" evidence="1">
    <location>
        <begin position="8"/>
        <end position="17"/>
    </location>
</feature>
<organism evidence="2 3">
    <name type="scientific">Paenibacillus wenxiniae</name>
    <dbReference type="NCBI Taxonomy" id="1636843"/>
    <lineage>
        <taxon>Bacteria</taxon>
        <taxon>Bacillati</taxon>
        <taxon>Bacillota</taxon>
        <taxon>Bacilli</taxon>
        <taxon>Bacillales</taxon>
        <taxon>Paenibacillaceae</taxon>
        <taxon>Paenibacillus</taxon>
    </lineage>
</organism>
<accession>A0ABW4RE00</accession>
<gene>
    <name evidence="2" type="ORF">ACFSC9_00625</name>
</gene>
<dbReference type="EMBL" id="JBHUEH010000003">
    <property type="protein sequence ID" value="MFD1884025.1"/>
    <property type="molecule type" value="Genomic_DNA"/>
</dbReference>
<dbReference type="RefSeq" id="WP_347327433.1">
    <property type="nucleotide sequence ID" value="NZ_JBCGUH010000030.1"/>
</dbReference>
<name>A0ABW4RE00_9BACL</name>
<sequence length="97" mass="11114">MITRKQQAEAAANYNQQRTNELRERLGDKQPVKAKTFFVWTLQAQHEDRSGTVRAGKQAKAEYLYTAPKWMLDRGLIVDAADGQVPVREGQSDIFEF</sequence>
<dbReference type="Proteomes" id="UP001597233">
    <property type="component" value="Unassembled WGS sequence"/>
</dbReference>
<feature type="region of interest" description="Disordered" evidence="1">
    <location>
        <begin position="1"/>
        <end position="26"/>
    </location>
</feature>
<evidence type="ECO:0000256" key="1">
    <source>
        <dbReference type="SAM" id="MobiDB-lite"/>
    </source>
</evidence>
<evidence type="ECO:0000313" key="3">
    <source>
        <dbReference type="Proteomes" id="UP001597233"/>
    </source>
</evidence>
<comment type="caution">
    <text evidence="2">The sequence shown here is derived from an EMBL/GenBank/DDBJ whole genome shotgun (WGS) entry which is preliminary data.</text>
</comment>
<proteinExistence type="predicted"/>
<protein>
    <submittedName>
        <fullName evidence="2">Uncharacterized protein</fullName>
    </submittedName>
</protein>
<reference evidence="3" key="1">
    <citation type="journal article" date="2019" name="Int. J. Syst. Evol. Microbiol.">
        <title>The Global Catalogue of Microorganisms (GCM) 10K type strain sequencing project: providing services to taxonomists for standard genome sequencing and annotation.</title>
        <authorList>
            <consortium name="The Broad Institute Genomics Platform"/>
            <consortium name="The Broad Institute Genome Sequencing Center for Infectious Disease"/>
            <person name="Wu L."/>
            <person name="Ma J."/>
        </authorList>
    </citation>
    <scope>NUCLEOTIDE SEQUENCE [LARGE SCALE GENOMIC DNA]</scope>
    <source>
        <strain evidence="3">CCUG 54950</strain>
    </source>
</reference>
<evidence type="ECO:0000313" key="2">
    <source>
        <dbReference type="EMBL" id="MFD1884025.1"/>
    </source>
</evidence>
<keyword evidence="3" id="KW-1185">Reference proteome</keyword>